<dbReference type="EMBL" id="VLKT01000010">
    <property type="protein sequence ID" value="TWI39135.1"/>
    <property type="molecule type" value="Genomic_DNA"/>
</dbReference>
<dbReference type="RefSeq" id="WP_145716356.1">
    <property type="nucleotide sequence ID" value="NZ_BSPF01000131.1"/>
</dbReference>
<keyword evidence="2" id="KW-1185">Reference proteome</keyword>
<name>A0A562P3V8_9HYPH</name>
<gene>
    <name evidence="1" type="ORF">IQ26_01984</name>
</gene>
<organism evidence="1 2">
    <name type="scientific">Mesorhizobium tianshanense</name>
    <dbReference type="NCBI Taxonomy" id="39844"/>
    <lineage>
        <taxon>Bacteria</taxon>
        <taxon>Pseudomonadati</taxon>
        <taxon>Pseudomonadota</taxon>
        <taxon>Alphaproteobacteria</taxon>
        <taxon>Hyphomicrobiales</taxon>
        <taxon>Phyllobacteriaceae</taxon>
        <taxon>Mesorhizobium</taxon>
    </lineage>
</organism>
<dbReference type="AlphaFoldDB" id="A0A562P3V8"/>
<evidence type="ECO:0000313" key="1">
    <source>
        <dbReference type="EMBL" id="TWI39135.1"/>
    </source>
</evidence>
<evidence type="ECO:0000313" key="2">
    <source>
        <dbReference type="Proteomes" id="UP000317122"/>
    </source>
</evidence>
<dbReference type="InterPro" id="IPR010260">
    <property type="entry name" value="AlpA"/>
</dbReference>
<proteinExistence type="predicted"/>
<dbReference type="OrthoDB" id="9801242at2"/>
<comment type="caution">
    <text evidence="1">The sequence shown here is derived from an EMBL/GenBank/DDBJ whole genome shotgun (WGS) entry which is preliminary data.</text>
</comment>
<dbReference type="InterPro" id="IPR052931">
    <property type="entry name" value="Prophage_regulatory_activator"/>
</dbReference>
<protein>
    <submittedName>
        <fullName evidence="1">AlpA family transcriptional regulator</fullName>
    </submittedName>
</protein>
<dbReference type="PANTHER" id="PTHR36154:SF1">
    <property type="entry name" value="DNA-BINDING TRANSCRIPTIONAL ACTIVATOR ALPA"/>
    <property type="match status" value="1"/>
</dbReference>
<reference evidence="1 2" key="1">
    <citation type="journal article" date="2015" name="Stand. Genomic Sci.">
        <title>Genomic Encyclopedia of Bacterial and Archaeal Type Strains, Phase III: the genomes of soil and plant-associated and newly described type strains.</title>
        <authorList>
            <person name="Whitman W.B."/>
            <person name="Woyke T."/>
            <person name="Klenk H.P."/>
            <person name="Zhou Y."/>
            <person name="Lilburn T.G."/>
            <person name="Beck B.J."/>
            <person name="De Vos P."/>
            <person name="Vandamme P."/>
            <person name="Eisen J.A."/>
            <person name="Garrity G."/>
            <person name="Hugenholtz P."/>
            <person name="Kyrpides N.C."/>
        </authorList>
    </citation>
    <scope>NUCLEOTIDE SEQUENCE [LARGE SCALE GENOMIC DNA]</scope>
    <source>
        <strain evidence="1 2">CGMCC 1.2546</strain>
    </source>
</reference>
<accession>A0A562P3V8</accession>
<dbReference type="Gene3D" id="1.10.238.160">
    <property type="match status" value="1"/>
</dbReference>
<sequence length="66" mass="7484">MEVQNIIRFPELKKLTGYPRSTLYAKIARGEFPKPVKLGPRSSGWLEQDVAKWQQKVIAASREVAA</sequence>
<dbReference type="Pfam" id="PF05930">
    <property type="entry name" value="Phage_AlpA"/>
    <property type="match status" value="1"/>
</dbReference>
<dbReference type="PANTHER" id="PTHR36154">
    <property type="entry name" value="DNA-BINDING TRANSCRIPTIONAL ACTIVATOR ALPA"/>
    <property type="match status" value="1"/>
</dbReference>
<dbReference type="Proteomes" id="UP000317122">
    <property type="component" value="Unassembled WGS sequence"/>
</dbReference>